<comment type="caution">
    <text evidence="1">The sequence shown here is derived from an EMBL/GenBank/DDBJ whole genome shotgun (WGS) entry which is preliminary data.</text>
</comment>
<proteinExistence type="predicted"/>
<accession>A0A2W5V8R5</accession>
<sequence>MKNRLPPGREPRAQLAAELRRIDQTRSVNMRRFALAMLLVTVGCKQAAVSSVPLTPLEVAPEALTFEDTFVGFTSTRTVSISAPAKGAREVQVSTTGPFEATAQLELVPGETAALAVVFRPTAVGAVEGALTLRDVALQQTWVLALSGQGRAVPDCQPRDACVTSRFEVSAGGCVEAPVPDDTPCTSPLSCFARATCVAGECRGTTVRCDDADPCTLDVCSDLGCGQVDGTPYCPGSTNPCLVPSCTRDAGCGLSELPDGTACGARTCTTALICLSGACVQRTPPRTQACADVLVGVPAGRGFVDGRGDDARFRGVVSMAVQGDDLMLVDDARVRHLRHGNVTTVAGRTPSAGIIDGVGAGASIGSWQASLAPTSTPGLFFLGDGTTIRLVTTRGLVTTLAGAPDAGGALDGIGAAARLSLSSPLMQGGAGARWVQVPPDTTRLSPLLVREVSATGEVRTVQSFDLTRLPDIDAGPGEYWFVYSTGVATGEPLTAWVALTDPGRMTHGYRLVWLDGGVVIERAGDTMRWSSASTSVRHDSCRLTFSTDAGSSVVLPQSSCVSSVAFDGDATAYVGTGGSVFEVTEAGNRLIAGPVPDRRIVDGDRDAGRAGWPRSLSVAPQGVYFLDSTASLDRARLLRLPGSGASASLETVDAGVGVQSSLAFHQGQLWLNRNDNVGIVSVFEPSGALVRRFSPSVLNLGQLKSNGSVIRATAFWFHELSVDGGARRIPLVENAQSSAPGPTGEWYVFAGRDPLDGGVSQSRRQLFRVEADDSLTLVAGDVTKSVEVDGPALTAGIVTAHKMTVAADGTVFFLGGDNTLRQLRNGQVTTLMTLSDTPLDLVALPDGSLVVSVDAALLRVFP</sequence>
<dbReference type="AlphaFoldDB" id="A0A2W5V8R5"/>
<evidence type="ECO:0008006" key="3">
    <source>
        <dbReference type="Google" id="ProtNLM"/>
    </source>
</evidence>
<reference evidence="1 2" key="1">
    <citation type="submission" date="2017-08" db="EMBL/GenBank/DDBJ databases">
        <title>Infants hospitalized years apart are colonized by the same room-sourced microbial strains.</title>
        <authorList>
            <person name="Brooks B."/>
            <person name="Olm M.R."/>
            <person name="Firek B.A."/>
            <person name="Baker R."/>
            <person name="Thomas B.C."/>
            <person name="Morowitz M.J."/>
            <person name="Banfield J.F."/>
        </authorList>
    </citation>
    <scope>NUCLEOTIDE SEQUENCE [LARGE SCALE GENOMIC DNA]</scope>
    <source>
        <strain evidence="1">S2_003_000_R2_14</strain>
    </source>
</reference>
<protein>
    <recommendedName>
        <fullName evidence="3">Abnormal spindle-like microcephaly-associated protein ASH domain-containing protein</fullName>
    </recommendedName>
</protein>
<gene>
    <name evidence="1" type="ORF">DI536_15270</name>
</gene>
<evidence type="ECO:0000313" key="1">
    <source>
        <dbReference type="EMBL" id="PZR12264.1"/>
    </source>
</evidence>
<dbReference type="Proteomes" id="UP000249061">
    <property type="component" value="Unassembled WGS sequence"/>
</dbReference>
<dbReference type="EMBL" id="QFQP01000012">
    <property type="protein sequence ID" value="PZR12264.1"/>
    <property type="molecule type" value="Genomic_DNA"/>
</dbReference>
<dbReference type="Gene3D" id="2.120.10.30">
    <property type="entry name" value="TolB, C-terminal domain"/>
    <property type="match status" value="2"/>
</dbReference>
<dbReference type="SUPFAM" id="SSF69322">
    <property type="entry name" value="Tricorn protease domain 2"/>
    <property type="match status" value="1"/>
</dbReference>
<evidence type="ECO:0000313" key="2">
    <source>
        <dbReference type="Proteomes" id="UP000249061"/>
    </source>
</evidence>
<organism evidence="1 2">
    <name type="scientific">Archangium gephyra</name>
    <dbReference type="NCBI Taxonomy" id="48"/>
    <lineage>
        <taxon>Bacteria</taxon>
        <taxon>Pseudomonadati</taxon>
        <taxon>Myxococcota</taxon>
        <taxon>Myxococcia</taxon>
        <taxon>Myxococcales</taxon>
        <taxon>Cystobacterineae</taxon>
        <taxon>Archangiaceae</taxon>
        <taxon>Archangium</taxon>
    </lineage>
</organism>
<dbReference type="Gene3D" id="2.60.40.10">
    <property type="entry name" value="Immunoglobulins"/>
    <property type="match status" value="1"/>
</dbReference>
<dbReference type="InterPro" id="IPR011042">
    <property type="entry name" value="6-blade_b-propeller_TolB-like"/>
</dbReference>
<dbReference type="InterPro" id="IPR013783">
    <property type="entry name" value="Ig-like_fold"/>
</dbReference>
<name>A0A2W5V8R5_9BACT</name>